<dbReference type="InterPro" id="IPR051052">
    <property type="entry name" value="Diverse_substrate_MTase"/>
</dbReference>
<dbReference type="InterPro" id="IPR020598">
    <property type="entry name" value="rRNA_Ade_methylase_Trfase_N"/>
</dbReference>
<dbReference type="OrthoDB" id="9797252at2"/>
<comment type="similarity">
    <text evidence="1">Belongs to the methyltransferase superfamily.</text>
</comment>
<dbReference type="Proteomes" id="UP000182360">
    <property type="component" value="Unassembled WGS sequence"/>
</dbReference>
<dbReference type="RefSeq" id="WP_074639948.1">
    <property type="nucleotide sequence ID" value="NZ_FOFU01000001.1"/>
</dbReference>
<evidence type="ECO:0000256" key="4">
    <source>
        <dbReference type="ARBA" id="ARBA00022691"/>
    </source>
</evidence>
<dbReference type="SMART" id="SM00650">
    <property type="entry name" value="rADc"/>
    <property type="match status" value="1"/>
</dbReference>
<evidence type="ECO:0000313" key="6">
    <source>
        <dbReference type="EMBL" id="SEP69193.1"/>
    </source>
</evidence>
<dbReference type="EMBL" id="FOFU01000001">
    <property type="protein sequence ID" value="SEP69193.1"/>
    <property type="molecule type" value="Genomic_DNA"/>
</dbReference>
<dbReference type="eggNOG" id="COG0030">
    <property type="taxonomic scope" value="Bacteria"/>
</dbReference>
<keyword evidence="2 6" id="KW-0489">Methyltransferase</keyword>
<organism evidence="6 7">
    <name type="scientific">Treponema bryantii</name>
    <dbReference type="NCBI Taxonomy" id="163"/>
    <lineage>
        <taxon>Bacteria</taxon>
        <taxon>Pseudomonadati</taxon>
        <taxon>Spirochaetota</taxon>
        <taxon>Spirochaetia</taxon>
        <taxon>Spirochaetales</taxon>
        <taxon>Treponemataceae</taxon>
        <taxon>Treponema</taxon>
    </lineage>
</organism>
<feature type="domain" description="Ribosomal RNA adenine methylase transferase N-terminal" evidence="5">
    <location>
        <begin position="25"/>
        <end position="151"/>
    </location>
</feature>
<keyword evidence="4" id="KW-0949">S-adenosyl-L-methionine</keyword>
<dbReference type="InterPro" id="IPR013216">
    <property type="entry name" value="Methyltransf_11"/>
</dbReference>
<evidence type="ECO:0000256" key="3">
    <source>
        <dbReference type="ARBA" id="ARBA00022679"/>
    </source>
</evidence>
<evidence type="ECO:0000313" key="7">
    <source>
        <dbReference type="Proteomes" id="UP000182360"/>
    </source>
</evidence>
<dbReference type="AlphaFoldDB" id="A0A1H8ZY70"/>
<protein>
    <submittedName>
        <fullName evidence="6">Methyltransferase domain-containing protein</fullName>
    </submittedName>
</protein>
<dbReference type="Pfam" id="PF08241">
    <property type="entry name" value="Methyltransf_11"/>
    <property type="match status" value="1"/>
</dbReference>
<dbReference type="Gene3D" id="3.40.50.150">
    <property type="entry name" value="Vaccinia Virus protein VP39"/>
    <property type="match status" value="1"/>
</dbReference>
<evidence type="ECO:0000256" key="2">
    <source>
        <dbReference type="ARBA" id="ARBA00022603"/>
    </source>
</evidence>
<dbReference type="PANTHER" id="PTHR44942:SF4">
    <property type="entry name" value="METHYLTRANSFERASE TYPE 11 DOMAIN-CONTAINING PROTEIN"/>
    <property type="match status" value="1"/>
</dbReference>
<reference evidence="6 7" key="1">
    <citation type="submission" date="2016-10" db="EMBL/GenBank/DDBJ databases">
        <authorList>
            <person name="de Groot N.N."/>
        </authorList>
    </citation>
    <scope>NUCLEOTIDE SEQUENCE [LARGE SCALE GENOMIC DNA]</scope>
    <source>
        <strain evidence="6 7">B25</strain>
    </source>
</reference>
<dbReference type="CDD" id="cd02440">
    <property type="entry name" value="AdoMet_MTases"/>
    <property type="match status" value="1"/>
</dbReference>
<evidence type="ECO:0000259" key="5">
    <source>
        <dbReference type="SMART" id="SM00650"/>
    </source>
</evidence>
<dbReference type="SUPFAM" id="SSF53335">
    <property type="entry name" value="S-adenosyl-L-methionine-dependent methyltransferases"/>
    <property type="match status" value="1"/>
</dbReference>
<dbReference type="PANTHER" id="PTHR44942">
    <property type="entry name" value="METHYLTRANSF_11 DOMAIN-CONTAINING PROTEIN"/>
    <property type="match status" value="1"/>
</dbReference>
<dbReference type="InterPro" id="IPR029063">
    <property type="entry name" value="SAM-dependent_MTases_sf"/>
</dbReference>
<name>A0A1H8ZY70_9SPIR</name>
<keyword evidence="3 6" id="KW-0808">Transferase</keyword>
<dbReference type="GO" id="GO:0000179">
    <property type="term" value="F:rRNA (adenine-N6,N6-)-dimethyltransferase activity"/>
    <property type="evidence" value="ECO:0007669"/>
    <property type="project" value="InterPro"/>
</dbReference>
<accession>A0A1H8ZY70</accession>
<evidence type="ECO:0000256" key="1">
    <source>
        <dbReference type="ARBA" id="ARBA00008361"/>
    </source>
</evidence>
<gene>
    <name evidence="6" type="ORF">SAMN04487977_101131</name>
</gene>
<sequence>MEFRKIFDTIPEQFDKFRPRYSKELFDSLIDFTKIGPGKKVLEIGPGTGQATEPILDTGCDYNAIELGEHLYAKMKEKFGNRPNFHIVNDDFITHDFEGKKFDLIYSAATIQWIPEDIAFSKTYELLAPGGTLAMLLTKSEYKSTNPSLHDDIQKIYDAYFKPETPYQQRGFHYQNATNYGYVDFEERDFYGKREMTADEYVAFSGTHCDHMVIAEPYKTKFFEGLHKAVLAHGNKIIFNDTYVMYLTKKPNKR</sequence>
<keyword evidence="7" id="KW-1185">Reference proteome</keyword>
<dbReference type="STRING" id="163.SAMN04487775_10579"/>
<proteinExistence type="inferred from homology"/>